<keyword evidence="1" id="KW-1133">Transmembrane helix</keyword>
<proteinExistence type="predicted"/>
<dbReference type="InterPro" id="IPR005182">
    <property type="entry name" value="YdbS-like_PH"/>
</dbReference>
<accession>A0A830FB68</accession>
<organism evidence="3 4">
    <name type="scientific">Halarchaeum grantii</name>
    <dbReference type="NCBI Taxonomy" id="1193105"/>
    <lineage>
        <taxon>Archaea</taxon>
        <taxon>Methanobacteriati</taxon>
        <taxon>Methanobacteriota</taxon>
        <taxon>Stenosarchaea group</taxon>
        <taxon>Halobacteria</taxon>
        <taxon>Halobacteriales</taxon>
        <taxon>Halobacteriaceae</taxon>
    </lineage>
</organism>
<dbReference type="AlphaFoldDB" id="A0A830FB68"/>
<protein>
    <recommendedName>
        <fullName evidence="2">YdbS-like PH domain-containing protein</fullName>
    </recommendedName>
</protein>
<keyword evidence="4" id="KW-1185">Reference proteome</keyword>
<dbReference type="PANTHER" id="PTHR37938:SF1">
    <property type="entry name" value="BLL0215 PROTEIN"/>
    <property type="match status" value="1"/>
</dbReference>
<evidence type="ECO:0000313" key="3">
    <source>
        <dbReference type="EMBL" id="GGL37014.1"/>
    </source>
</evidence>
<dbReference type="PANTHER" id="PTHR37938">
    <property type="entry name" value="BLL0215 PROTEIN"/>
    <property type="match status" value="1"/>
</dbReference>
<evidence type="ECO:0000259" key="2">
    <source>
        <dbReference type="Pfam" id="PF03703"/>
    </source>
</evidence>
<name>A0A830FB68_9EURY</name>
<dbReference type="EMBL" id="BMPF01000003">
    <property type="protein sequence ID" value="GGL37014.1"/>
    <property type="molecule type" value="Genomic_DNA"/>
</dbReference>
<keyword evidence="1" id="KW-0472">Membrane</keyword>
<feature type="transmembrane region" description="Helical" evidence="1">
    <location>
        <begin position="35"/>
        <end position="53"/>
    </location>
</feature>
<comment type="caution">
    <text evidence="3">The sequence shown here is derived from an EMBL/GenBank/DDBJ whole genome shotgun (WGS) entry which is preliminary data.</text>
</comment>
<feature type="transmembrane region" description="Helical" evidence="1">
    <location>
        <begin position="59"/>
        <end position="77"/>
    </location>
</feature>
<evidence type="ECO:0000313" key="4">
    <source>
        <dbReference type="Proteomes" id="UP000628840"/>
    </source>
</evidence>
<gene>
    <name evidence="3" type="ORF">GCM10009037_20620</name>
</gene>
<evidence type="ECO:0000256" key="1">
    <source>
        <dbReference type="SAM" id="Phobius"/>
    </source>
</evidence>
<sequence length="195" mass="20566">MTGSGAAGREDVDAAVPLAADETVAWTARPRLTRVLPAVLVGCVLAVAGVAGWLIETPLALALVPVGVAVAAWRYLVNRHTQYVVSDDALYVKTGVLSRAVTQAALETVQNSAYTQSFTGSLFDYGNVGFELAGGGDLVFRGVPNPGEVRALVDRATQGDGIAGESGSRDAVPGTVEQWRAIREEVRRFRRALDD</sequence>
<keyword evidence="1" id="KW-0812">Transmembrane</keyword>
<feature type="domain" description="YdbS-like PH" evidence="2">
    <location>
        <begin position="79"/>
        <end position="151"/>
    </location>
</feature>
<reference evidence="3 4" key="1">
    <citation type="journal article" date="2019" name="Int. J. Syst. Evol. Microbiol.">
        <title>The Global Catalogue of Microorganisms (GCM) 10K type strain sequencing project: providing services to taxonomists for standard genome sequencing and annotation.</title>
        <authorList>
            <consortium name="The Broad Institute Genomics Platform"/>
            <consortium name="The Broad Institute Genome Sequencing Center for Infectious Disease"/>
            <person name="Wu L."/>
            <person name="Ma J."/>
        </authorList>
    </citation>
    <scope>NUCLEOTIDE SEQUENCE [LARGE SCALE GENOMIC DNA]</scope>
    <source>
        <strain evidence="3 4">JCM 19585</strain>
    </source>
</reference>
<dbReference type="Pfam" id="PF03703">
    <property type="entry name" value="bPH_2"/>
    <property type="match status" value="1"/>
</dbReference>
<dbReference type="OrthoDB" id="204675at2157"/>
<dbReference type="Proteomes" id="UP000628840">
    <property type="component" value="Unassembled WGS sequence"/>
</dbReference>
<dbReference type="RefSeq" id="WP_188883668.1">
    <property type="nucleotide sequence ID" value="NZ_BMPF01000003.1"/>
</dbReference>